<proteinExistence type="predicted"/>
<dbReference type="Proteomes" id="UP001519460">
    <property type="component" value="Unassembled WGS sequence"/>
</dbReference>
<evidence type="ECO:0000313" key="2">
    <source>
        <dbReference type="Proteomes" id="UP001519460"/>
    </source>
</evidence>
<accession>A0ABD0J776</accession>
<sequence>MQAGLGSRETFERQSPALLDPKRICQGWPETRRGCSVMDGVAKSAVGNRGARPRGDLLSTVDNLLNRFRPSVGSEERNPGCCMRAHVGLETLTEGHLKAETGIPDPPRTTKVRVQIVMIVLQQSARAGGSKGKMLEAFHAFVVY</sequence>
<name>A0ABD0J776_9CAEN</name>
<keyword evidence="2" id="KW-1185">Reference proteome</keyword>
<gene>
    <name evidence="1" type="ORF">BaRGS_00038026</name>
</gene>
<dbReference type="AlphaFoldDB" id="A0ABD0J776"/>
<reference evidence="1 2" key="1">
    <citation type="journal article" date="2023" name="Sci. Data">
        <title>Genome assembly of the Korean intertidal mud-creeper Batillaria attramentaria.</title>
        <authorList>
            <person name="Patra A.K."/>
            <person name="Ho P.T."/>
            <person name="Jun S."/>
            <person name="Lee S.J."/>
            <person name="Kim Y."/>
            <person name="Won Y.J."/>
        </authorList>
    </citation>
    <scope>NUCLEOTIDE SEQUENCE [LARGE SCALE GENOMIC DNA]</scope>
    <source>
        <strain evidence="1">Wonlab-2016</strain>
    </source>
</reference>
<evidence type="ECO:0000313" key="1">
    <source>
        <dbReference type="EMBL" id="KAK7463986.1"/>
    </source>
</evidence>
<dbReference type="EMBL" id="JACVVK020000594">
    <property type="protein sequence ID" value="KAK7463986.1"/>
    <property type="molecule type" value="Genomic_DNA"/>
</dbReference>
<organism evidence="1 2">
    <name type="scientific">Batillaria attramentaria</name>
    <dbReference type="NCBI Taxonomy" id="370345"/>
    <lineage>
        <taxon>Eukaryota</taxon>
        <taxon>Metazoa</taxon>
        <taxon>Spiralia</taxon>
        <taxon>Lophotrochozoa</taxon>
        <taxon>Mollusca</taxon>
        <taxon>Gastropoda</taxon>
        <taxon>Caenogastropoda</taxon>
        <taxon>Sorbeoconcha</taxon>
        <taxon>Cerithioidea</taxon>
        <taxon>Batillariidae</taxon>
        <taxon>Batillaria</taxon>
    </lineage>
</organism>
<comment type="caution">
    <text evidence="1">The sequence shown here is derived from an EMBL/GenBank/DDBJ whole genome shotgun (WGS) entry which is preliminary data.</text>
</comment>
<protein>
    <submittedName>
        <fullName evidence="1">Uncharacterized protein</fullName>
    </submittedName>
</protein>